<evidence type="ECO:0000256" key="5">
    <source>
        <dbReference type="HAMAP-Rule" id="MF_01371"/>
    </source>
</evidence>
<evidence type="ECO:0000256" key="4">
    <source>
        <dbReference type="ARBA" id="ARBA00023274"/>
    </source>
</evidence>
<dbReference type="PANTHER" id="PTHR15892:SF2">
    <property type="entry name" value="LARGE RIBOSOMAL SUBUNIT PROTEIN UL30M"/>
    <property type="match status" value="1"/>
</dbReference>
<evidence type="ECO:0000313" key="8">
    <source>
        <dbReference type="Proteomes" id="UP000186551"/>
    </source>
</evidence>
<dbReference type="AlphaFoldDB" id="A0A1Q5P9Z0"/>
<dbReference type="CDD" id="cd01658">
    <property type="entry name" value="Ribosomal_L30"/>
    <property type="match status" value="1"/>
</dbReference>
<comment type="caution">
    <text evidence="7">The sequence shown here is derived from an EMBL/GenBank/DDBJ whole genome shotgun (WGS) entry which is preliminary data.</text>
</comment>
<dbReference type="STRING" id="1797110.A3841_03660"/>
<gene>
    <name evidence="5" type="primary">rpmD</name>
    <name evidence="7" type="ORF">A3841_03660</name>
</gene>
<dbReference type="HAMAP" id="MF_01371_B">
    <property type="entry name" value="Ribosomal_uL30_B"/>
    <property type="match status" value="1"/>
</dbReference>
<name>A0A1Q5P9Z0_9BACT</name>
<keyword evidence="3 5" id="KW-0689">Ribosomal protein</keyword>
<dbReference type="EMBL" id="LVWA01000010">
    <property type="protein sequence ID" value="OKL39055.1"/>
    <property type="molecule type" value="Genomic_DNA"/>
</dbReference>
<dbReference type="InterPro" id="IPR036919">
    <property type="entry name" value="Ribo_uL30_ferredoxin-like_sf"/>
</dbReference>
<dbReference type="GO" id="GO:0006412">
    <property type="term" value="P:translation"/>
    <property type="evidence" value="ECO:0007669"/>
    <property type="project" value="UniProtKB-UniRule"/>
</dbReference>
<dbReference type="InterPro" id="IPR016082">
    <property type="entry name" value="Ribosomal_uL30_ferredoxin-like"/>
</dbReference>
<proteinExistence type="inferred from homology"/>
<dbReference type="Pfam" id="PF00327">
    <property type="entry name" value="Ribosomal_L30"/>
    <property type="match status" value="1"/>
</dbReference>
<dbReference type="GO" id="GO:0022625">
    <property type="term" value="C:cytosolic large ribosomal subunit"/>
    <property type="evidence" value="ECO:0007669"/>
    <property type="project" value="TreeGrafter"/>
</dbReference>
<evidence type="ECO:0000256" key="1">
    <source>
        <dbReference type="ARBA" id="ARBA00007594"/>
    </source>
</evidence>
<dbReference type="Proteomes" id="UP000186551">
    <property type="component" value="Unassembled WGS sequence"/>
</dbReference>
<keyword evidence="4 5" id="KW-0687">Ribonucleoprotein</keyword>
<dbReference type="GO" id="GO:0003735">
    <property type="term" value="F:structural constituent of ribosome"/>
    <property type="evidence" value="ECO:0007669"/>
    <property type="project" value="InterPro"/>
</dbReference>
<sequence length="59" mass="6505">MAKVTITQVKSIIDRPKTQKLTIKALGLGKISKSVSVEYTPQIAGMVKKVHNLVEVKEQ</sequence>
<evidence type="ECO:0000256" key="2">
    <source>
        <dbReference type="ARBA" id="ARBA00011838"/>
    </source>
</evidence>
<dbReference type="SUPFAM" id="SSF55129">
    <property type="entry name" value="Ribosomal protein L30p/L7e"/>
    <property type="match status" value="1"/>
</dbReference>
<comment type="similarity">
    <text evidence="1 5">Belongs to the universal ribosomal protein uL30 family.</text>
</comment>
<dbReference type="NCBIfam" id="TIGR01308">
    <property type="entry name" value="rpmD_bact"/>
    <property type="match status" value="1"/>
</dbReference>
<dbReference type="PANTHER" id="PTHR15892">
    <property type="entry name" value="MITOCHONDRIAL RIBOSOMAL PROTEIN L30"/>
    <property type="match status" value="1"/>
</dbReference>
<evidence type="ECO:0000259" key="6">
    <source>
        <dbReference type="Pfam" id="PF00327"/>
    </source>
</evidence>
<dbReference type="RefSeq" id="WP_073853829.1">
    <property type="nucleotide sequence ID" value="NZ_LVWA01000010.1"/>
</dbReference>
<reference evidence="7 8" key="1">
    <citation type="submission" date="2016-03" db="EMBL/GenBank/DDBJ databases">
        <title>Genome sequence of Pontibacter sp. nov., of the family cytophagaceae, isolated from marine sediment of the Yellow Sea, China.</title>
        <authorList>
            <person name="Zhang G."/>
            <person name="Zhang R."/>
        </authorList>
    </citation>
    <scope>NUCLEOTIDE SEQUENCE [LARGE SCALE GENOMIC DNA]</scope>
    <source>
        <strain evidence="7 8">S10-8</strain>
    </source>
</reference>
<feature type="domain" description="Large ribosomal subunit protein uL30-like ferredoxin-like fold" evidence="6">
    <location>
        <begin position="5"/>
        <end position="54"/>
    </location>
</feature>
<dbReference type="Gene3D" id="3.30.1390.20">
    <property type="entry name" value="Ribosomal protein L30, ferredoxin-like fold domain"/>
    <property type="match status" value="1"/>
</dbReference>
<evidence type="ECO:0000256" key="3">
    <source>
        <dbReference type="ARBA" id="ARBA00022980"/>
    </source>
</evidence>
<evidence type="ECO:0000313" key="7">
    <source>
        <dbReference type="EMBL" id="OKL39055.1"/>
    </source>
</evidence>
<protein>
    <recommendedName>
        <fullName evidence="5">Large ribosomal subunit protein uL30</fullName>
    </recommendedName>
</protein>
<comment type="subunit">
    <text evidence="2 5">Part of the 50S ribosomal subunit.</text>
</comment>
<dbReference type="PIRSF" id="PIRSF002211">
    <property type="entry name" value="Ribosomal_L30_bac-type"/>
    <property type="match status" value="1"/>
</dbReference>
<organism evidence="7 8">
    <name type="scientific">Pontibacter flavimaris</name>
    <dbReference type="NCBI Taxonomy" id="1797110"/>
    <lineage>
        <taxon>Bacteria</taxon>
        <taxon>Pseudomonadati</taxon>
        <taxon>Bacteroidota</taxon>
        <taxon>Cytophagia</taxon>
        <taxon>Cytophagales</taxon>
        <taxon>Hymenobacteraceae</taxon>
        <taxon>Pontibacter</taxon>
    </lineage>
</organism>
<dbReference type="InterPro" id="IPR005996">
    <property type="entry name" value="Ribosomal_uL30_bac-type"/>
</dbReference>
<dbReference type="OrthoDB" id="9812790at2"/>
<accession>A0A1Q5P9Z0</accession>
<keyword evidence="8" id="KW-1185">Reference proteome</keyword>